<dbReference type="InParanoid" id="A0A369JCM8"/>
<name>A0A369JCM8_HYPMA</name>
<accession>A0A369JCM8</accession>
<dbReference type="Proteomes" id="UP000076154">
    <property type="component" value="Unassembled WGS sequence"/>
</dbReference>
<sequence length="433" mass="48872">MSTIRTVSLVPSEIHDHVIDQLHSDLPSLSMCSLVCKQWLMRARYLSLSDREALFFVSSETLDSFDQKRATDRLIELLNSPHSTIAPFIQRLYLCGPDISHEVPDVTGPQDHYDLLNTLIINNFPLLLGTHSITISSLTWRCLQPEAKAAIGTLLHMNSILWDSTVFHCLSELLAFSNTSYPTLEKLKIRQLRVTESDLSTGHACHVLAGQPNAFSRVRFLDVVVESVLHPLLSFPPSLFIRPQNMETLCLISVPEEDFTLVGSFIEAAGSTLRHLALDVRKSTADPISENSAFSISLNRNTNLETLEISPIVVLPGRPCETSWLQAIISSLTSPSLKNVTVWFQMTPGPIDPFDFWSFEQSLLRAQLAGVPALERVRVKFIHTAWWEEDDRRRLEEDVNRLLPELRARGMLDLCVLDPPPGDEFDEWAPNNW</sequence>
<keyword evidence="2" id="KW-1185">Reference proteome</keyword>
<dbReference type="AlphaFoldDB" id="A0A369JCM8"/>
<dbReference type="OrthoDB" id="3064839at2759"/>
<protein>
    <recommendedName>
        <fullName evidence="3">F-box domain-containing protein</fullName>
    </recommendedName>
</protein>
<organism evidence="1 2">
    <name type="scientific">Hypsizygus marmoreus</name>
    <name type="common">White beech mushroom</name>
    <name type="synonym">Agaricus marmoreus</name>
    <dbReference type="NCBI Taxonomy" id="39966"/>
    <lineage>
        <taxon>Eukaryota</taxon>
        <taxon>Fungi</taxon>
        <taxon>Dikarya</taxon>
        <taxon>Basidiomycota</taxon>
        <taxon>Agaricomycotina</taxon>
        <taxon>Agaricomycetes</taxon>
        <taxon>Agaricomycetidae</taxon>
        <taxon>Agaricales</taxon>
        <taxon>Tricholomatineae</taxon>
        <taxon>Lyophyllaceae</taxon>
        <taxon>Hypsizygus</taxon>
    </lineage>
</organism>
<evidence type="ECO:0000313" key="1">
    <source>
        <dbReference type="EMBL" id="RDB19861.1"/>
    </source>
</evidence>
<proteinExistence type="predicted"/>
<reference evidence="1" key="1">
    <citation type="submission" date="2018-04" db="EMBL/GenBank/DDBJ databases">
        <title>Whole genome sequencing of Hypsizygus marmoreus.</title>
        <authorList>
            <person name="Choi I.-G."/>
            <person name="Min B."/>
            <person name="Kim J.-G."/>
            <person name="Kim S."/>
            <person name="Oh Y.-L."/>
            <person name="Kong W.-S."/>
            <person name="Park H."/>
            <person name="Jeong J."/>
            <person name="Song E.-S."/>
        </authorList>
    </citation>
    <scope>NUCLEOTIDE SEQUENCE [LARGE SCALE GENOMIC DNA]</scope>
    <source>
        <strain evidence="1">51987-8</strain>
    </source>
</reference>
<evidence type="ECO:0008006" key="3">
    <source>
        <dbReference type="Google" id="ProtNLM"/>
    </source>
</evidence>
<evidence type="ECO:0000313" key="2">
    <source>
        <dbReference type="Proteomes" id="UP000076154"/>
    </source>
</evidence>
<gene>
    <name evidence="1" type="ORF">Hypma_013096</name>
</gene>
<dbReference type="EMBL" id="LUEZ02000071">
    <property type="protein sequence ID" value="RDB19861.1"/>
    <property type="molecule type" value="Genomic_DNA"/>
</dbReference>
<comment type="caution">
    <text evidence="1">The sequence shown here is derived from an EMBL/GenBank/DDBJ whole genome shotgun (WGS) entry which is preliminary data.</text>
</comment>